<evidence type="ECO:0008006" key="5">
    <source>
        <dbReference type="Google" id="ProtNLM"/>
    </source>
</evidence>
<dbReference type="EMBL" id="VIGX01000002">
    <property type="protein sequence ID" value="TWS30111.1"/>
    <property type="molecule type" value="Genomic_DNA"/>
</dbReference>
<feature type="compositionally biased region" description="Low complexity" evidence="1">
    <location>
        <begin position="353"/>
        <end position="386"/>
    </location>
</feature>
<evidence type="ECO:0000256" key="2">
    <source>
        <dbReference type="SAM" id="SignalP"/>
    </source>
</evidence>
<feature type="compositionally biased region" description="Low complexity" evidence="1">
    <location>
        <begin position="408"/>
        <end position="420"/>
    </location>
</feature>
<keyword evidence="4" id="KW-1185">Reference proteome</keyword>
<evidence type="ECO:0000313" key="3">
    <source>
        <dbReference type="EMBL" id="TWS30111.1"/>
    </source>
</evidence>
<feature type="compositionally biased region" description="Basic and acidic residues" evidence="1">
    <location>
        <begin position="395"/>
        <end position="407"/>
    </location>
</feature>
<evidence type="ECO:0000313" key="4">
    <source>
        <dbReference type="Proteomes" id="UP000319375"/>
    </source>
</evidence>
<gene>
    <name evidence="3" type="ORF">FK530_06235</name>
</gene>
<keyword evidence="2" id="KW-0732">Signal</keyword>
<dbReference type="AlphaFoldDB" id="A0A5C5S705"/>
<sequence>MKRTTSLAAAVTAAAIIATPVGANAVAATSAPTAVVATQQAAALPEPPALESFAPDPLKILALPFSNFELIRTSAFVVTGYKTNAAGQLVDKNDKPLREKDKDESDAAYAKYVAENRVAITANIFQAVSDAVNKSALRGDFATAAAQIQSYLAQLAAQVIALPAALINLNVGAFFPKPAKTATASGAAATSADASPVALPSVGSLLTVAGIPLKNLDQARLAAFVTVGYKKNDAGQYVGKDGKPLTEGQTKEKDGVPLSANIFQAVSDAVNKQALKGDFAGAAKAIQGYLTELAGNVIALPGQILQYDLAAIGAVVPGLPASKDTAADRSSSAGTAPEVAAKSSKPLTKTVVGGASEAAEGASPTATTAPGGAATSSSGTSQAPAGRDLIGAVRDLFDRPDKAKQEEPSTPTKPEATTEPETPKQSEPAGSTGAAEPAAGGDKTDDGE</sequence>
<name>A0A5C5S705_9ACTN</name>
<protein>
    <recommendedName>
        <fullName evidence="5">PE-PPE domain-containing protein</fullName>
    </recommendedName>
</protein>
<evidence type="ECO:0000256" key="1">
    <source>
        <dbReference type="SAM" id="MobiDB-lite"/>
    </source>
</evidence>
<organism evidence="3 4">
    <name type="scientific">Tsukamurella conjunctivitidis</name>
    <dbReference type="NCBI Taxonomy" id="2592068"/>
    <lineage>
        <taxon>Bacteria</taxon>
        <taxon>Bacillati</taxon>
        <taxon>Actinomycetota</taxon>
        <taxon>Actinomycetes</taxon>
        <taxon>Mycobacteriales</taxon>
        <taxon>Tsukamurellaceae</taxon>
        <taxon>Tsukamurella</taxon>
    </lineage>
</organism>
<proteinExistence type="predicted"/>
<comment type="caution">
    <text evidence="3">The sequence shown here is derived from an EMBL/GenBank/DDBJ whole genome shotgun (WGS) entry which is preliminary data.</text>
</comment>
<reference evidence="3 4" key="1">
    <citation type="submission" date="2019-06" db="EMBL/GenBank/DDBJ databases">
        <title>Tsukamurella conjunctivitidis sp. nov., Tsukamurella assacharolytica sp. nov. and Tsukamurella sputae sp. nov. isolated from patients with conjunctivitis, bacteraemia (lymphoma) and respiratory infection (sputum) in Hong Kong.</title>
        <authorList>
            <person name="Teng J.L.L."/>
            <person name="Lee H.H."/>
            <person name="Fong J.Y.H."/>
            <person name="Fok K.M.N."/>
            <person name="Lau S.K.P."/>
            <person name="Woo P.C.Y."/>
        </authorList>
    </citation>
    <scope>NUCLEOTIDE SEQUENCE [LARGE SCALE GENOMIC DNA]</scope>
    <source>
        <strain evidence="3 4">HKU72</strain>
    </source>
</reference>
<feature type="signal peptide" evidence="2">
    <location>
        <begin position="1"/>
        <end position="23"/>
    </location>
</feature>
<dbReference type="OrthoDB" id="9851323at2"/>
<feature type="region of interest" description="Disordered" evidence="1">
    <location>
        <begin position="323"/>
        <end position="448"/>
    </location>
</feature>
<dbReference type="Proteomes" id="UP000319375">
    <property type="component" value="Unassembled WGS sequence"/>
</dbReference>
<accession>A0A5C5S705</accession>
<dbReference type="RefSeq" id="WP_146486142.1">
    <property type="nucleotide sequence ID" value="NZ_VIGX01000002.1"/>
</dbReference>
<feature type="chain" id="PRO_5038512539" description="PE-PPE domain-containing protein" evidence="2">
    <location>
        <begin position="24"/>
        <end position="448"/>
    </location>
</feature>